<sequence>MGYLYRAMTGGFYNEDFEAEYRKAGTWPGFYVRVSDEDYLALMEGQGNGKMIVPDKSCYPVLQDRPEPGHDELVTQANEKRTLLIEGAMQSISVIQLKQMNGRSVSDSESSRLNRALDYIEALEAVDTESAPDISWPEGFSDVA</sequence>
<keyword evidence="2" id="KW-1185">Reference proteome</keyword>
<evidence type="ECO:0000313" key="2">
    <source>
        <dbReference type="Proteomes" id="UP001225042"/>
    </source>
</evidence>
<dbReference type="EMBL" id="JAVDKS010000014">
    <property type="protein sequence ID" value="MDQ2259080.1"/>
    <property type="molecule type" value="Genomic_DNA"/>
</dbReference>
<dbReference type="Proteomes" id="UP001225042">
    <property type="component" value="Unassembled WGS sequence"/>
</dbReference>
<name>A0AAW8HGZ6_9ENTR</name>
<dbReference type="RefSeq" id="WP_306684709.1">
    <property type="nucleotide sequence ID" value="NZ_JAVDKR010000017.1"/>
</dbReference>
<protein>
    <submittedName>
        <fullName evidence="1">Tail fiber assembly protein</fullName>
    </submittedName>
</protein>
<reference evidence="1 2" key="1">
    <citation type="submission" date="2023-08" db="EMBL/GenBank/DDBJ databases">
        <authorList>
            <person name="Dale J."/>
        </authorList>
    </citation>
    <scope>NUCLEOTIDE SEQUENCE [LARGE SCALE GENOMIC DNA]</scope>
    <source>
        <strain evidence="1 2">2023EL-00788</strain>
    </source>
</reference>
<dbReference type="AlphaFoldDB" id="A0AAW8HGZ6"/>
<gene>
    <name evidence="1" type="ORF">RBJ67_23405</name>
</gene>
<organism evidence="1 2">
    <name type="scientific">Enterobacter soli</name>
    <dbReference type="NCBI Taxonomy" id="885040"/>
    <lineage>
        <taxon>Bacteria</taxon>
        <taxon>Pseudomonadati</taxon>
        <taxon>Pseudomonadota</taxon>
        <taxon>Gammaproteobacteria</taxon>
        <taxon>Enterobacterales</taxon>
        <taxon>Enterobacteriaceae</taxon>
        <taxon>Enterobacter</taxon>
    </lineage>
</organism>
<comment type="caution">
    <text evidence="1">The sequence shown here is derived from an EMBL/GenBank/DDBJ whole genome shotgun (WGS) entry which is preliminary data.</text>
</comment>
<dbReference type="Pfam" id="PF02413">
    <property type="entry name" value="Caudo_TAP"/>
    <property type="match status" value="1"/>
</dbReference>
<dbReference type="InterPro" id="IPR003458">
    <property type="entry name" value="Phage_T4_Gp38_tail_assem"/>
</dbReference>
<proteinExistence type="predicted"/>
<accession>A0AAW8HGZ6</accession>
<evidence type="ECO:0000313" key="1">
    <source>
        <dbReference type="EMBL" id="MDQ2259080.1"/>
    </source>
</evidence>